<accession>A0ACA9N0P0</accession>
<comment type="caution">
    <text evidence="1">The sequence shown here is derived from an EMBL/GenBank/DDBJ whole genome shotgun (WGS) entry which is preliminary data.</text>
</comment>
<sequence>YQMELQYEQQEVNTNITETSRERETLEETTMRLEKRRIAAAQRRENQSTSYGVNRHTLGDMIYECSKCKAKMWLDEKKENSSAKSLSFTTCCAEGKVLLPPLQELLPLLDLLLTETDQRACLFQQNIRIYNSALAFTSIDANIDHSVTETQGIYTFRIHGEVYHSIGALLPNSDIYPQFAQIYIYDTNNKLQNRMNIIPDLDHTILAELQQMLHDANPYAKIFCQASDMLVSDFSLDLKIIIKEGRTTDSQHYNTLSAAEVAIIMVGNGQEVEPVECDIQSVNDELSFSNEEEEDIGKYVSAMNYFAYRLQLRNPRELIILHQFGRLFQQWIVDMYAVVEQTRLNYLKFNQKKICAELYSELEDA</sequence>
<protein>
    <submittedName>
        <fullName evidence="1">705_t:CDS:1</fullName>
    </submittedName>
</protein>
<proteinExistence type="predicted"/>
<evidence type="ECO:0000313" key="1">
    <source>
        <dbReference type="EMBL" id="CAG8626617.1"/>
    </source>
</evidence>
<keyword evidence="2" id="KW-1185">Reference proteome</keyword>
<dbReference type="EMBL" id="CAJVPM010018792">
    <property type="protein sequence ID" value="CAG8626617.1"/>
    <property type="molecule type" value="Genomic_DNA"/>
</dbReference>
<evidence type="ECO:0000313" key="2">
    <source>
        <dbReference type="Proteomes" id="UP000789860"/>
    </source>
</evidence>
<organism evidence="1 2">
    <name type="scientific">Scutellospora calospora</name>
    <dbReference type="NCBI Taxonomy" id="85575"/>
    <lineage>
        <taxon>Eukaryota</taxon>
        <taxon>Fungi</taxon>
        <taxon>Fungi incertae sedis</taxon>
        <taxon>Mucoromycota</taxon>
        <taxon>Glomeromycotina</taxon>
        <taxon>Glomeromycetes</taxon>
        <taxon>Diversisporales</taxon>
        <taxon>Gigasporaceae</taxon>
        <taxon>Scutellospora</taxon>
    </lineage>
</organism>
<gene>
    <name evidence="1" type="ORF">SCALOS_LOCUS7825</name>
</gene>
<feature type="non-terminal residue" evidence="1">
    <location>
        <position position="365"/>
    </location>
</feature>
<reference evidence="1" key="1">
    <citation type="submission" date="2021-06" db="EMBL/GenBank/DDBJ databases">
        <authorList>
            <person name="Kallberg Y."/>
            <person name="Tangrot J."/>
            <person name="Rosling A."/>
        </authorList>
    </citation>
    <scope>NUCLEOTIDE SEQUENCE</scope>
    <source>
        <strain evidence="1">AU212A</strain>
    </source>
</reference>
<dbReference type="Proteomes" id="UP000789860">
    <property type="component" value="Unassembled WGS sequence"/>
</dbReference>
<feature type="non-terminal residue" evidence="1">
    <location>
        <position position="1"/>
    </location>
</feature>
<name>A0ACA9N0P0_9GLOM</name>